<dbReference type="Gene3D" id="1.25.40.10">
    <property type="entry name" value="Tetratricopeptide repeat domain"/>
    <property type="match status" value="1"/>
</dbReference>
<evidence type="ECO:0000256" key="4">
    <source>
        <dbReference type="SAM" id="SignalP"/>
    </source>
</evidence>
<keyword evidence="1" id="KW-0677">Repeat</keyword>
<keyword evidence="6" id="KW-1185">Reference proteome</keyword>
<dbReference type="PANTHER" id="PTHR44858">
    <property type="entry name" value="TETRATRICOPEPTIDE REPEAT PROTEIN 6"/>
    <property type="match status" value="1"/>
</dbReference>
<dbReference type="RefSeq" id="WP_275108494.1">
    <property type="nucleotide sequence ID" value="NZ_JAKJSC010000001.1"/>
</dbReference>
<protein>
    <submittedName>
        <fullName evidence="5">Tetratricopeptide repeat protein</fullName>
    </submittedName>
</protein>
<evidence type="ECO:0000256" key="3">
    <source>
        <dbReference type="PROSITE-ProRule" id="PRU00339"/>
    </source>
</evidence>
<dbReference type="InterPro" id="IPR011990">
    <property type="entry name" value="TPR-like_helical_dom_sf"/>
</dbReference>
<dbReference type="InterPro" id="IPR019734">
    <property type="entry name" value="TPR_rpt"/>
</dbReference>
<evidence type="ECO:0000256" key="2">
    <source>
        <dbReference type="ARBA" id="ARBA00022803"/>
    </source>
</evidence>
<evidence type="ECO:0000256" key="1">
    <source>
        <dbReference type="ARBA" id="ARBA00022737"/>
    </source>
</evidence>
<dbReference type="Proteomes" id="UP001528920">
    <property type="component" value="Unassembled WGS sequence"/>
</dbReference>
<name>A0ABT5VNZ4_9BACT</name>
<feature type="repeat" description="TPR" evidence="3">
    <location>
        <begin position="25"/>
        <end position="58"/>
    </location>
</feature>
<evidence type="ECO:0000313" key="5">
    <source>
        <dbReference type="EMBL" id="MDE5417157.1"/>
    </source>
</evidence>
<dbReference type="PANTHER" id="PTHR44858:SF1">
    <property type="entry name" value="UDP-N-ACETYLGLUCOSAMINE--PEPTIDE N-ACETYLGLUCOSAMINYLTRANSFERASE SPINDLY-RELATED"/>
    <property type="match status" value="1"/>
</dbReference>
<feature type="repeat" description="TPR" evidence="3">
    <location>
        <begin position="59"/>
        <end position="92"/>
    </location>
</feature>
<dbReference type="PROSITE" id="PS50005">
    <property type="entry name" value="TPR"/>
    <property type="match status" value="2"/>
</dbReference>
<feature type="chain" id="PRO_5047491726" evidence="4">
    <location>
        <begin position="20"/>
        <end position="192"/>
    </location>
</feature>
<comment type="caution">
    <text evidence="5">The sequence shown here is derived from an EMBL/GenBank/DDBJ whole genome shotgun (WGS) entry which is preliminary data.</text>
</comment>
<gene>
    <name evidence="5" type="ORF">L3049_03975</name>
</gene>
<organism evidence="5 6">
    <name type="scientific">Paralabilibaculum antarcticum</name>
    <dbReference type="NCBI Taxonomy" id="2912572"/>
    <lineage>
        <taxon>Bacteria</taxon>
        <taxon>Pseudomonadati</taxon>
        <taxon>Bacteroidota</taxon>
        <taxon>Bacteroidia</taxon>
        <taxon>Marinilabiliales</taxon>
        <taxon>Marinifilaceae</taxon>
        <taxon>Paralabilibaculum</taxon>
    </lineage>
</organism>
<keyword evidence="4" id="KW-0732">Signal</keyword>
<proteinExistence type="predicted"/>
<feature type="signal peptide" evidence="4">
    <location>
        <begin position="1"/>
        <end position="19"/>
    </location>
</feature>
<keyword evidence="2 3" id="KW-0802">TPR repeat</keyword>
<accession>A0ABT5VNZ4</accession>
<dbReference type="EMBL" id="JAKJSC010000001">
    <property type="protein sequence ID" value="MDE5417157.1"/>
    <property type="molecule type" value="Genomic_DNA"/>
</dbReference>
<dbReference type="InterPro" id="IPR050498">
    <property type="entry name" value="Ycf3"/>
</dbReference>
<sequence length="192" mass="22671">MKNFILLAICTLWFSGLSAQNVERYKAYHDKGRTLILKGDYKNAIHNLDTAISIMPYYSAIFQDRGYAQMQLKNYTSAIQDFNHVLDKKPYLDEVRLQRGMALYHLNRLMEAEDDLIQVVNSTPTRIREATIYLDNIQKEKQIITQNLNRSELNKMRIIIENERVNRARHREEIIWGTVVPLAFWTSVFLCW</sequence>
<dbReference type="Pfam" id="PF13181">
    <property type="entry name" value="TPR_8"/>
    <property type="match status" value="2"/>
</dbReference>
<dbReference type="SUPFAM" id="SSF48452">
    <property type="entry name" value="TPR-like"/>
    <property type="match status" value="1"/>
</dbReference>
<reference evidence="5 6" key="1">
    <citation type="submission" date="2022-01" db="EMBL/GenBank/DDBJ databases">
        <title>Labilibaculum sp. nov, a marine bacterium isolated from Antarctica.</title>
        <authorList>
            <person name="Dai W."/>
        </authorList>
    </citation>
    <scope>NUCLEOTIDE SEQUENCE [LARGE SCALE GENOMIC DNA]</scope>
    <source>
        <strain evidence="5 6">DW002</strain>
    </source>
</reference>
<evidence type="ECO:0000313" key="6">
    <source>
        <dbReference type="Proteomes" id="UP001528920"/>
    </source>
</evidence>
<dbReference type="SMART" id="SM00028">
    <property type="entry name" value="TPR"/>
    <property type="match status" value="3"/>
</dbReference>